<sequence length="53" mass="5886">MSVGDLANKRPGKPGLLSSRSLTAKGYTLRKTKEPFVPPKPKELHRVYSISFT</sequence>
<proteinExistence type="predicted"/>
<reference evidence="3" key="1">
    <citation type="submission" date="2015-03" db="EMBL/GenBank/DDBJ databases">
        <authorList>
            <consortium name="Pathogen Informatics"/>
        </authorList>
    </citation>
    <scope>NUCLEOTIDE SEQUENCE [LARGE SCALE GENOMIC DNA]</scope>
    <source>
        <strain evidence="3">IP27925</strain>
    </source>
</reference>
<name>A0A0T9U1H5_YERAE</name>
<evidence type="ECO:0000256" key="1">
    <source>
        <dbReference type="SAM" id="MobiDB-lite"/>
    </source>
</evidence>
<protein>
    <submittedName>
        <fullName evidence="2">Uncharacterized protein</fullName>
    </submittedName>
</protein>
<dbReference type="EMBL" id="CQEM01000008">
    <property type="protein sequence ID" value="CNL13824.1"/>
    <property type="molecule type" value="Genomic_DNA"/>
</dbReference>
<feature type="region of interest" description="Disordered" evidence="1">
    <location>
        <begin position="1"/>
        <end position="24"/>
    </location>
</feature>
<dbReference type="Proteomes" id="UP000040088">
    <property type="component" value="Unassembled WGS sequence"/>
</dbReference>
<organism evidence="2 3">
    <name type="scientific">Yersinia aleksiciae</name>
    <dbReference type="NCBI Taxonomy" id="263819"/>
    <lineage>
        <taxon>Bacteria</taxon>
        <taxon>Pseudomonadati</taxon>
        <taxon>Pseudomonadota</taxon>
        <taxon>Gammaproteobacteria</taxon>
        <taxon>Enterobacterales</taxon>
        <taxon>Yersiniaceae</taxon>
        <taxon>Yersinia</taxon>
    </lineage>
</organism>
<gene>
    <name evidence="2" type="ORF">ERS008460_01983</name>
</gene>
<dbReference type="AlphaFoldDB" id="A0A0T9U1H5"/>
<accession>A0A0T9U1H5</accession>
<evidence type="ECO:0000313" key="3">
    <source>
        <dbReference type="Proteomes" id="UP000040088"/>
    </source>
</evidence>
<evidence type="ECO:0000313" key="2">
    <source>
        <dbReference type="EMBL" id="CNL13824.1"/>
    </source>
</evidence>